<dbReference type="EMBL" id="JACJVR010000102">
    <property type="protein sequence ID" value="MBB6694751.1"/>
    <property type="molecule type" value="Genomic_DNA"/>
</dbReference>
<dbReference type="Pfam" id="PF02108">
    <property type="entry name" value="FliH"/>
    <property type="match status" value="1"/>
</dbReference>
<keyword evidence="6" id="KW-1006">Bacterial flagellum protein export</keyword>
<dbReference type="PANTHER" id="PTHR34982:SF1">
    <property type="entry name" value="FLAGELLAR ASSEMBLY PROTEIN FLIH"/>
    <property type="match status" value="1"/>
</dbReference>
<keyword evidence="10" id="KW-0282">Flagellum</keyword>
<reference evidence="10 11" key="1">
    <citation type="submission" date="2020-08" db="EMBL/GenBank/DDBJ databases">
        <title>Cohnella phylogeny.</title>
        <authorList>
            <person name="Dunlap C."/>
        </authorList>
    </citation>
    <scope>NUCLEOTIDE SEQUENCE [LARGE SCALE GENOMIC DNA]</scope>
    <source>
        <strain evidence="10 11">DSM 25239</strain>
    </source>
</reference>
<evidence type="ECO:0000259" key="9">
    <source>
        <dbReference type="Pfam" id="PF02108"/>
    </source>
</evidence>
<dbReference type="RefSeq" id="WP_185138717.1">
    <property type="nucleotide sequence ID" value="NZ_JACJVR010000102.1"/>
</dbReference>
<feature type="coiled-coil region" evidence="8">
    <location>
        <begin position="52"/>
        <end position="87"/>
    </location>
</feature>
<keyword evidence="4" id="KW-1005">Bacterial flagellum biogenesis</keyword>
<dbReference type="NCBIfam" id="TIGR03825">
    <property type="entry name" value="FliH_bacil"/>
    <property type="match status" value="1"/>
</dbReference>
<dbReference type="PANTHER" id="PTHR34982">
    <property type="entry name" value="YOP PROTEINS TRANSLOCATION PROTEIN L"/>
    <property type="match status" value="1"/>
</dbReference>
<feature type="domain" description="Flagellar assembly protein FliH/Type III secretion system HrpE" evidence="9">
    <location>
        <begin position="132"/>
        <end position="257"/>
    </location>
</feature>
<dbReference type="InterPro" id="IPR022524">
    <property type="entry name" value="FliH_Bacilli"/>
</dbReference>
<evidence type="ECO:0000256" key="2">
    <source>
        <dbReference type="ARBA" id="ARBA00006602"/>
    </source>
</evidence>
<comment type="similarity">
    <text evidence="2">Belongs to the FliH family.</text>
</comment>
<dbReference type="AlphaFoldDB" id="A0A841U9W2"/>
<evidence type="ECO:0000256" key="3">
    <source>
        <dbReference type="ARBA" id="ARBA00022448"/>
    </source>
</evidence>
<dbReference type="GO" id="GO:0015031">
    <property type="term" value="P:protein transport"/>
    <property type="evidence" value="ECO:0007669"/>
    <property type="project" value="UniProtKB-KW"/>
</dbReference>
<name>A0A841U9W2_9BACL</name>
<dbReference type="InterPro" id="IPR018035">
    <property type="entry name" value="Flagellar_FliH/T3SS_HrpE"/>
</dbReference>
<keyword evidence="5" id="KW-0653">Protein transport</keyword>
<accession>A0A841U9W2</accession>
<dbReference type="InterPro" id="IPR051472">
    <property type="entry name" value="T3SS_Stator/FliH"/>
</dbReference>
<gene>
    <name evidence="10" type="primary">fliH</name>
    <name evidence="10" type="ORF">H7B90_25465</name>
</gene>
<evidence type="ECO:0000256" key="8">
    <source>
        <dbReference type="SAM" id="Coils"/>
    </source>
</evidence>
<protein>
    <recommendedName>
        <fullName evidence="7">Flagellar assembly protein FliH</fullName>
    </recommendedName>
</protein>
<dbReference type="GO" id="GO:0044781">
    <property type="term" value="P:bacterial-type flagellum organization"/>
    <property type="evidence" value="ECO:0007669"/>
    <property type="project" value="UniProtKB-KW"/>
</dbReference>
<keyword evidence="8" id="KW-0175">Coiled coil</keyword>
<evidence type="ECO:0000313" key="11">
    <source>
        <dbReference type="Proteomes" id="UP000553776"/>
    </source>
</evidence>
<evidence type="ECO:0000256" key="6">
    <source>
        <dbReference type="ARBA" id="ARBA00023225"/>
    </source>
</evidence>
<evidence type="ECO:0000313" key="10">
    <source>
        <dbReference type="EMBL" id="MBB6694751.1"/>
    </source>
</evidence>
<evidence type="ECO:0000256" key="1">
    <source>
        <dbReference type="ARBA" id="ARBA00003041"/>
    </source>
</evidence>
<dbReference type="Proteomes" id="UP000553776">
    <property type="component" value="Unassembled WGS sequence"/>
</dbReference>
<proteinExistence type="inferred from homology"/>
<keyword evidence="11" id="KW-1185">Reference proteome</keyword>
<evidence type="ECO:0000256" key="7">
    <source>
        <dbReference type="NCBIfam" id="TIGR03825"/>
    </source>
</evidence>
<evidence type="ECO:0000256" key="5">
    <source>
        <dbReference type="ARBA" id="ARBA00022927"/>
    </source>
</evidence>
<dbReference type="GO" id="GO:0005829">
    <property type="term" value="C:cytosol"/>
    <property type="evidence" value="ECO:0007669"/>
    <property type="project" value="TreeGrafter"/>
</dbReference>
<keyword evidence="10" id="KW-0969">Cilium</keyword>
<comment type="caution">
    <text evidence="10">The sequence shown here is derived from an EMBL/GenBank/DDBJ whole genome shotgun (WGS) entry which is preliminary data.</text>
</comment>
<dbReference type="Gene3D" id="1.20.5.620">
    <property type="entry name" value="F1F0 ATP synthase subunit B, membrane domain"/>
    <property type="match status" value="1"/>
</dbReference>
<keyword evidence="10" id="KW-0966">Cell projection</keyword>
<evidence type="ECO:0000256" key="4">
    <source>
        <dbReference type="ARBA" id="ARBA00022795"/>
    </source>
</evidence>
<sequence length="280" mass="31226">MSNLIKSSHVISVEDLRRIEQLRMATKPQIISESAVDGGGESSIDVETQSMKERILRDAEQVAEELVRQARESAEQIKAQAAEEAESWWQERRLQDEQATEEARRLGYDDGFRQGSEDAGRQLRSEWEAKLSEASQIVKQAYIAKEHIIQEAEQFLVELSCRIAEKVIARRIEETPELTLELIAKALSRRKEQGTITLCVAPSQFSFVHAAKDELSMAIDSQASLAIVPDQTVGEGGCVIRSSFGSIDARVDTQLTSIRQELLRVAAHSAEARDDHVPGD</sequence>
<comment type="function">
    <text evidence="1">Needed for flagellar regrowth and assembly.</text>
</comment>
<keyword evidence="3" id="KW-0813">Transport</keyword>
<organism evidence="10 11">
    <name type="scientific">Cohnella xylanilytica</name>
    <dbReference type="NCBI Taxonomy" id="557555"/>
    <lineage>
        <taxon>Bacteria</taxon>
        <taxon>Bacillati</taxon>
        <taxon>Bacillota</taxon>
        <taxon>Bacilli</taxon>
        <taxon>Bacillales</taxon>
        <taxon>Paenibacillaceae</taxon>
        <taxon>Cohnella</taxon>
    </lineage>
</organism>